<feature type="domain" description="Acyl-CoA dehydrogenase/oxidase C-terminal" evidence="10">
    <location>
        <begin position="317"/>
        <end position="436"/>
    </location>
</feature>
<comment type="subcellular location">
    <subcellularLocation>
        <location evidence="2">Mitochondrion</location>
    </subcellularLocation>
</comment>
<dbReference type="Gene3D" id="1.10.540.10">
    <property type="entry name" value="Acyl-CoA dehydrogenase/oxidase, N-terminal domain"/>
    <property type="match status" value="1"/>
</dbReference>
<dbReference type="PANTHER" id="PTHR43884:SF9">
    <property type="entry name" value="COMPLEX I ASSEMBLY FACTOR ACAD9, MITOCHONDRIAL"/>
    <property type="match status" value="1"/>
</dbReference>
<dbReference type="InterPro" id="IPR009075">
    <property type="entry name" value="AcylCo_DH/oxidase_C"/>
</dbReference>
<feature type="domain" description="Acyl-CoA oxidase/dehydrogenase middle" evidence="11">
    <location>
        <begin position="212"/>
        <end position="292"/>
    </location>
</feature>
<keyword evidence="5 9" id="KW-0274">FAD</keyword>
<dbReference type="InterPro" id="IPR009100">
    <property type="entry name" value="AcylCoA_DH/oxidase_NM_dom_sf"/>
</dbReference>
<dbReference type="Pfam" id="PF02770">
    <property type="entry name" value="Acyl-CoA_dh_M"/>
    <property type="match status" value="1"/>
</dbReference>
<dbReference type="InterPro" id="IPR049448">
    <property type="entry name" value="ACAD9/ACADV-like_C"/>
</dbReference>
<keyword evidence="15" id="KW-1185">Reference proteome</keyword>
<dbReference type="InterPro" id="IPR037069">
    <property type="entry name" value="AcylCoA_DH/ox_N_sf"/>
</dbReference>
<dbReference type="SUPFAM" id="SSF47203">
    <property type="entry name" value="Acyl-CoA dehydrogenase C-terminal domain-like"/>
    <property type="match status" value="1"/>
</dbReference>
<gene>
    <name evidence="14" type="ORF">Zmor_000924</name>
</gene>
<feature type="domain" description="Acyl-CoA dehydrogenase/oxidase N-terminal" evidence="12">
    <location>
        <begin position="97"/>
        <end position="191"/>
    </location>
</feature>
<comment type="caution">
    <text evidence="14">The sequence shown here is derived from an EMBL/GenBank/DDBJ whole genome shotgun (WGS) entry which is preliminary data.</text>
</comment>
<name>A0AA38IY36_9CUCU</name>
<keyword evidence="7 9" id="KW-0560">Oxidoreductase</keyword>
<evidence type="ECO:0008006" key="16">
    <source>
        <dbReference type="Google" id="ProtNLM"/>
    </source>
</evidence>
<dbReference type="PANTHER" id="PTHR43884">
    <property type="entry name" value="ACYL-COA DEHYDROGENASE"/>
    <property type="match status" value="1"/>
</dbReference>
<sequence length="636" mass="72150">MLKIRHKFASVSKLSVIRHLSSQSTQPATKETSEYDDHRLREFERISNIQQKVKTKKPQKPPFVKNLFLGIFDTDLLTYPELTNEQLNNLNSKIKQAEMIVQQNEVKECDRISKDFLKRLATGRLLGLQGSQLMGGRELSVTEMCRFTEVISDINLKNSVINNEYLGVQTLVKCGSDNLKRKYLQKIIDGDSLSAFCTVEPLPSKIDVFGVTALRSADGKTWLLNGQKKLVINGSDADFYVVVATTNYIIRDEIREQKFTAFLVERDFGGITSSRQSSVDGVFQLSDVVFENTPIPSENIIGIEEEGENVLSTVYPEYRLSTGPICSVILKNLINKATEHYINASKAPNFLYETDAIRIKMGEFLSSLYAIDSMVYLTAGLVDNYENQDTELESTIVKVFASEQAFMATSSCLDLIGPETSVDKHWCNQLHKEALCQVTLNDNNDNLKILIALFGLRYAGQKINTLVKELRNPLFNATAALKRMWTHRRHADDNPKLDLFLYHHLHPSCVQAAQRLEYCVLRLQYATEIFFTRYGAEVINKHSELRLLGECVIDIYAMAACLGRASRSYCIGLQHSDHEMTLAAAFTVNATKRVKSKLLTIIDGPFVTTDENFRFVSERLFNCKNYYPVHPLTRNF</sequence>
<dbReference type="Gene3D" id="1.20.140.10">
    <property type="entry name" value="Butyryl-CoA Dehydrogenase, subunit A, domain 3"/>
    <property type="match status" value="2"/>
</dbReference>
<evidence type="ECO:0000256" key="1">
    <source>
        <dbReference type="ARBA" id="ARBA00001974"/>
    </source>
</evidence>
<dbReference type="InterPro" id="IPR046373">
    <property type="entry name" value="Acyl-CoA_Oxase/DH_mid-dom_sf"/>
</dbReference>
<evidence type="ECO:0000259" key="11">
    <source>
        <dbReference type="Pfam" id="PF02770"/>
    </source>
</evidence>
<evidence type="ECO:0000256" key="6">
    <source>
        <dbReference type="ARBA" id="ARBA00022946"/>
    </source>
</evidence>
<dbReference type="InterPro" id="IPR036250">
    <property type="entry name" value="AcylCo_DH-like_C"/>
</dbReference>
<evidence type="ECO:0000259" key="10">
    <source>
        <dbReference type="Pfam" id="PF00441"/>
    </source>
</evidence>
<evidence type="ECO:0000313" key="15">
    <source>
        <dbReference type="Proteomes" id="UP001168821"/>
    </source>
</evidence>
<dbReference type="InterPro" id="IPR006091">
    <property type="entry name" value="Acyl-CoA_Oxase/DH_mid-dom"/>
</dbReference>
<dbReference type="GO" id="GO:0005739">
    <property type="term" value="C:mitochondrion"/>
    <property type="evidence" value="ECO:0007669"/>
    <property type="project" value="UniProtKB-SubCell"/>
</dbReference>
<proteinExistence type="inferred from homology"/>
<feature type="domain" description="ACAD9/ACADV-like C-terminal" evidence="13">
    <location>
        <begin position="510"/>
        <end position="624"/>
    </location>
</feature>
<protein>
    <recommendedName>
        <fullName evidence="16">Acyl-CoA dehydrogenase family member 9, mitochondrial</fullName>
    </recommendedName>
</protein>
<dbReference type="GO" id="GO:0003995">
    <property type="term" value="F:acyl-CoA dehydrogenase activity"/>
    <property type="evidence" value="ECO:0007669"/>
    <property type="project" value="TreeGrafter"/>
</dbReference>
<comment type="similarity">
    <text evidence="3 9">Belongs to the acyl-CoA dehydrogenase family.</text>
</comment>
<dbReference type="Pfam" id="PF02771">
    <property type="entry name" value="Acyl-CoA_dh_N"/>
    <property type="match status" value="1"/>
</dbReference>
<dbReference type="Gene3D" id="2.40.110.10">
    <property type="entry name" value="Butyryl-CoA Dehydrogenase, subunit A, domain 2"/>
    <property type="match status" value="1"/>
</dbReference>
<evidence type="ECO:0000259" key="12">
    <source>
        <dbReference type="Pfam" id="PF02771"/>
    </source>
</evidence>
<dbReference type="InterPro" id="IPR013786">
    <property type="entry name" value="AcylCoA_DH/ox_N"/>
</dbReference>
<dbReference type="Pfam" id="PF00441">
    <property type="entry name" value="Acyl-CoA_dh_1"/>
    <property type="match status" value="1"/>
</dbReference>
<evidence type="ECO:0000256" key="4">
    <source>
        <dbReference type="ARBA" id="ARBA00022630"/>
    </source>
</evidence>
<evidence type="ECO:0000259" key="13">
    <source>
        <dbReference type="Pfam" id="PF21343"/>
    </source>
</evidence>
<dbReference type="Proteomes" id="UP001168821">
    <property type="component" value="Unassembled WGS sequence"/>
</dbReference>
<evidence type="ECO:0000313" key="14">
    <source>
        <dbReference type="EMBL" id="KAJ3665428.1"/>
    </source>
</evidence>
<reference evidence="14" key="1">
    <citation type="journal article" date="2023" name="G3 (Bethesda)">
        <title>Whole genome assemblies of Zophobas morio and Tenebrio molitor.</title>
        <authorList>
            <person name="Kaur S."/>
            <person name="Stinson S.A."/>
            <person name="diCenzo G.C."/>
        </authorList>
    </citation>
    <scope>NUCLEOTIDE SEQUENCE</scope>
    <source>
        <strain evidence="14">QUZm001</strain>
    </source>
</reference>
<evidence type="ECO:0000256" key="2">
    <source>
        <dbReference type="ARBA" id="ARBA00004173"/>
    </source>
</evidence>
<evidence type="ECO:0000256" key="3">
    <source>
        <dbReference type="ARBA" id="ARBA00009347"/>
    </source>
</evidence>
<dbReference type="AlphaFoldDB" id="A0AA38IY36"/>
<keyword evidence="8" id="KW-0496">Mitochondrion</keyword>
<keyword evidence="6" id="KW-0809">Transit peptide</keyword>
<evidence type="ECO:0000256" key="7">
    <source>
        <dbReference type="ARBA" id="ARBA00023002"/>
    </source>
</evidence>
<evidence type="ECO:0000256" key="9">
    <source>
        <dbReference type="RuleBase" id="RU362125"/>
    </source>
</evidence>
<dbReference type="GO" id="GO:0050660">
    <property type="term" value="F:flavin adenine dinucleotide binding"/>
    <property type="evidence" value="ECO:0007669"/>
    <property type="project" value="InterPro"/>
</dbReference>
<evidence type="ECO:0000256" key="8">
    <source>
        <dbReference type="ARBA" id="ARBA00023128"/>
    </source>
</evidence>
<organism evidence="14 15">
    <name type="scientific">Zophobas morio</name>
    <dbReference type="NCBI Taxonomy" id="2755281"/>
    <lineage>
        <taxon>Eukaryota</taxon>
        <taxon>Metazoa</taxon>
        <taxon>Ecdysozoa</taxon>
        <taxon>Arthropoda</taxon>
        <taxon>Hexapoda</taxon>
        <taxon>Insecta</taxon>
        <taxon>Pterygota</taxon>
        <taxon>Neoptera</taxon>
        <taxon>Endopterygota</taxon>
        <taxon>Coleoptera</taxon>
        <taxon>Polyphaga</taxon>
        <taxon>Cucujiformia</taxon>
        <taxon>Tenebrionidae</taxon>
        <taxon>Zophobas</taxon>
    </lineage>
</organism>
<dbReference type="SUPFAM" id="SSF56645">
    <property type="entry name" value="Acyl-CoA dehydrogenase NM domain-like"/>
    <property type="match status" value="1"/>
</dbReference>
<evidence type="ECO:0000256" key="5">
    <source>
        <dbReference type="ARBA" id="ARBA00022827"/>
    </source>
</evidence>
<comment type="cofactor">
    <cofactor evidence="1 9">
        <name>FAD</name>
        <dbReference type="ChEBI" id="CHEBI:57692"/>
    </cofactor>
</comment>
<dbReference type="GO" id="GO:0006631">
    <property type="term" value="P:fatty acid metabolic process"/>
    <property type="evidence" value="ECO:0007669"/>
    <property type="project" value="UniProtKB-ARBA"/>
</dbReference>
<dbReference type="Pfam" id="PF21343">
    <property type="entry name" value="ACAD9-ACADV_C"/>
    <property type="match status" value="1"/>
</dbReference>
<accession>A0AA38IY36</accession>
<keyword evidence="4 9" id="KW-0285">Flavoprotein</keyword>
<dbReference type="EMBL" id="JALNTZ010000001">
    <property type="protein sequence ID" value="KAJ3665428.1"/>
    <property type="molecule type" value="Genomic_DNA"/>
</dbReference>